<evidence type="ECO:0000313" key="3">
    <source>
        <dbReference type="Proteomes" id="UP000007485"/>
    </source>
</evidence>
<evidence type="ECO:0000313" key="2">
    <source>
        <dbReference type="EMBL" id="ADY02323.1"/>
    </source>
</evidence>
<evidence type="ECO:0000256" key="1">
    <source>
        <dbReference type="SAM" id="Phobius"/>
    </source>
</evidence>
<keyword evidence="1" id="KW-0812">Transmembrane</keyword>
<name>F0QX34_VULM7</name>
<keyword evidence="1" id="KW-0472">Membrane</keyword>
<proteinExistence type="predicted"/>
<dbReference type="RefSeq" id="WP_013605484.1">
    <property type="nucleotide sequence ID" value="NC_015151.1"/>
</dbReference>
<dbReference type="Proteomes" id="UP000007485">
    <property type="component" value="Chromosome"/>
</dbReference>
<dbReference type="EMBL" id="CP002529">
    <property type="protein sequence ID" value="ADY02323.1"/>
    <property type="molecule type" value="Genomic_DNA"/>
</dbReference>
<dbReference type="AlphaFoldDB" id="F0QX34"/>
<dbReference type="OrthoDB" id="26433at2157"/>
<keyword evidence="3" id="KW-1185">Reference proteome</keyword>
<sequence>MADRHNKGQGLLIIAMIIVIAALILAMLYRIFTMTPAYVYQRSIYFAFKMNPQIIVQQLGQLTQGIVETYAINYSNFLITQGIILYLHALTQSPVPYSLGSLIITEISILVNSIYVPTGIAIPTARPKPSISVVTGFYGALNIKGINYIYSGGNESSIAILLNTTYNMPTLGIQHLTLNNGINLTAWITPPSTCEAQPQVINITTEVRCIFNFKYDNYTCTGPSIYSTGNANYLWAPLYTAFPSNEYRTRGQGWVAEGGPYPLVFVLPIDELAANSGFKISAVFNVTQAIASNNNYEIGVQVLGAWPGTLQGTTSYPSTGYSVIVQGSSGSNTPSISVYAGDNDNIKCGTININQGLINVTIYVKPTSPITWQNIINSQPTAQLYVNGVYCTTIYLPSLIFVPNTVFGNDAYMLSGIDPNHGQEIGSWTALILQNAAVINASIKLYNTYQLPSNVYVAVSANNQPALGTIITGLNITPVIGPKTFNANYTVCNITSNAVVFNIAMPKPKGYPNTQYLLIINYSNVRLILNPWSPSALETMGINPTYPVPNGYSATSLIPYMAYIYNETSGFLIIVTYFINTGIPTLLTIYSGLYMTQIIESTIYTTLGFVKPLPFMNILKVDNISPMGTLSIFSFNETAINLAPGYMVVGQVIPSTETESSGFANPNNPYPSSLYNWITGYEHFPNQTLPYTYFYPTIMNCYYYNQNNQNYINSYIYFSYEDNQLLYNGYTQYNLGSCQGW</sequence>
<accession>F0QX34</accession>
<dbReference type="HOGENOM" id="CLU_380216_0_0_2"/>
<feature type="transmembrane region" description="Helical" evidence="1">
    <location>
        <begin position="12"/>
        <end position="32"/>
    </location>
</feature>
<reference evidence="2 3" key="1">
    <citation type="journal article" date="2011" name="J. Bacteriol.">
        <title>Complete genome sequence of 'Vulcanisaeta moutnovskia' strain 768-28, a novel member of the hyperthermophilic crenarchaeal genus vulcanisaeta.</title>
        <authorList>
            <person name="Gumerov V.M."/>
            <person name="Mardanov A.V."/>
            <person name="Beletsky A.V."/>
            <person name="Prokofeva M.I."/>
            <person name="Bonch-Osmolovskaya E.A."/>
            <person name="Ravin N.V."/>
            <person name="Skryabin K.G."/>
        </authorList>
    </citation>
    <scope>NUCLEOTIDE SEQUENCE [LARGE SCALE GENOMIC DNA]</scope>
    <source>
        <strain evidence="2 3">768-28</strain>
    </source>
</reference>
<dbReference type="eggNOG" id="arCOG10501">
    <property type="taxonomic scope" value="Archaea"/>
</dbReference>
<dbReference type="KEGG" id="vmo:VMUT_2126"/>
<protein>
    <submittedName>
        <fullName evidence="2">Uncharacterized protein</fullName>
    </submittedName>
</protein>
<gene>
    <name evidence="2" type="ordered locus">VMUT_2126</name>
</gene>
<dbReference type="GeneID" id="10289778"/>
<dbReference type="STRING" id="985053.VMUT_2126"/>
<organism evidence="2 3">
    <name type="scientific">Vulcanisaeta moutnovskia (strain 768-28)</name>
    <dbReference type="NCBI Taxonomy" id="985053"/>
    <lineage>
        <taxon>Archaea</taxon>
        <taxon>Thermoproteota</taxon>
        <taxon>Thermoprotei</taxon>
        <taxon>Thermoproteales</taxon>
        <taxon>Thermoproteaceae</taxon>
        <taxon>Vulcanisaeta</taxon>
    </lineage>
</organism>
<keyword evidence="1" id="KW-1133">Transmembrane helix</keyword>